<dbReference type="PANTHER" id="PTHR48090">
    <property type="entry name" value="UNDECAPRENYL-PHOSPHATE 4-DEOXY-4-FORMAMIDO-L-ARABINOSE TRANSFERASE-RELATED"/>
    <property type="match status" value="1"/>
</dbReference>
<dbReference type="AlphaFoldDB" id="F0SL85"/>
<dbReference type="KEGG" id="pbs:Plabr_3371"/>
<dbReference type="Gene3D" id="3.90.550.10">
    <property type="entry name" value="Spore Coat Polysaccharide Biosynthesis Protein SpsA, Chain A"/>
    <property type="match status" value="1"/>
</dbReference>
<organism evidence="2 3">
    <name type="scientific">Rubinisphaera brasiliensis (strain ATCC 49424 / DSM 5305 / JCM 21570 / IAM 15109 / NBRC 103401 / IFAM 1448)</name>
    <name type="common">Planctomyces brasiliensis</name>
    <dbReference type="NCBI Taxonomy" id="756272"/>
    <lineage>
        <taxon>Bacteria</taxon>
        <taxon>Pseudomonadati</taxon>
        <taxon>Planctomycetota</taxon>
        <taxon>Planctomycetia</taxon>
        <taxon>Planctomycetales</taxon>
        <taxon>Planctomycetaceae</taxon>
        <taxon>Rubinisphaera</taxon>
    </lineage>
</organism>
<dbReference type="EMBL" id="CP002546">
    <property type="protein sequence ID" value="ADY60968.1"/>
    <property type="molecule type" value="Genomic_DNA"/>
</dbReference>
<dbReference type="RefSeq" id="WP_013629687.1">
    <property type="nucleotide sequence ID" value="NC_015174.1"/>
</dbReference>
<dbReference type="InterPro" id="IPR001173">
    <property type="entry name" value="Glyco_trans_2-like"/>
</dbReference>
<name>F0SL85_RUBBR</name>
<dbReference type="Proteomes" id="UP000006860">
    <property type="component" value="Chromosome"/>
</dbReference>
<dbReference type="GO" id="GO:0016740">
    <property type="term" value="F:transferase activity"/>
    <property type="evidence" value="ECO:0007669"/>
    <property type="project" value="UniProtKB-KW"/>
</dbReference>
<evidence type="ECO:0000313" key="2">
    <source>
        <dbReference type="EMBL" id="ADY60968.1"/>
    </source>
</evidence>
<dbReference type="HOGENOM" id="CLU_033536_7_4_0"/>
<dbReference type="eggNOG" id="COG1216">
    <property type="taxonomic scope" value="Bacteria"/>
</dbReference>
<dbReference type="InterPro" id="IPR050256">
    <property type="entry name" value="Glycosyltransferase_2"/>
</dbReference>
<dbReference type="SUPFAM" id="SSF53448">
    <property type="entry name" value="Nucleotide-diphospho-sugar transferases"/>
    <property type="match status" value="1"/>
</dbReference>
<gene>
    <name evidence="2" type="ordered locus">Plabr_3371</name>
</gene>
<protein>
    <submittedName>
        <fullName evidence="2">Glycosyl transferase family 2</fullName>
    </submittedName>
</protein>
<dbReference type="InterPro" id="IPR029044">
    <property type="entry name" value="Nucleotide-diphossugar_trans"/>
</dbReference>
<dbReference type="PANTHER" id="PTHR48090:SF7">
    <property type="entry name" value="RFBJ PROTEIN"/>
    <property type="match status" value="1"/>
</dbReference>
<dbReference type="OrthoDB" id="9810303at2"/>
<dbReference type="STRING" id="756272.Plabr_3371"/>
<dbReference type="CDD" id="cd04179">
    <property type="entry name" value="DPM_DPG-synthase_like"/>
    <property type="match status" value="1"/>
</dbReference>
<feature type="domain" description="Glycosyltransferase 2-like" evidence="1">
    <location>
        <begin position="9"/>
        <end position="169"/>
    </location>
</feature>
<evidence type="ECO:0000313" key="3">
    <source>
        <dbReference type="Proteomes" id="UP000006860"/>
    </source>
</evidence>
<accession>F0SL85</accession>
<evidence type="ECO:0000259" key="1">
    <source>
        <dbReference type="Pfam" id="PF00535"/>
    </source>
</evidence>
<keyword evidence="3" id="KW-1185">Reference proteome</keyword>
<reference evidence="3" key="1">
    <citation type="submission" date="2011-02" db="EMBL/GenBank/DDBJ databases">
        <title>The complete genome of Planctomyces brasiliensis DSM 5305.</title>
        <authorList>
            <person name="Lucas S."/>
            <person name="Copeland A."/>
            <person name="Lapidus A."/>
            <person name="Bruce D."/>
            <person name="Goodwin L."/>
            <person name="Pitluck S."/>
            <person name="Kyrpides N."/>
            <person name="Mavromatis K."/>
            <person name="Pagani I."/>
            <person name="Ivanova N."/>
            <person name="Ovchinnikova G."/>
            <person name="Lu M."/>
            <person name="Detter J.C."/>
            <person name="Han C."/>
            <person name="Land M."/>
            <person name="Hauser L."/>
            <person name="Markowitz V."/>
            <person name="Cheng J.-F."/>
            <person name="Hugenholtz P."/>
            <person name="Woyke T."/>
            <person name="Wu D."/>
            <person name="Tindall B."/>
            <person name="Pomrenke H.G."/>
            <person name="Brambilla E."/>
            <person name="Klenk H.-P."/>
            <person name="Eisen J.A."/>
        </authorList>
    </citation>
    <scope>NUCLEOTIDE SEQUENCE [LARGE SCALE GENOMIC DNA]</scope>
    <source>
        <strain evidence="3">ATCC 49424 / DSM 5305 / JCM 21570 / NBRC 103401 / IFAM 1448</strain>
    </source>
</reference>
<proteinExistence type="predicted"/>
<dbReference type="Pfam" id="PF00535">
    <property type="entry name" value="Glycos_transf_2"/>
    <property type="match status" value="1"/>
</dbReference>
<keyword evidence="2" id="KW-0808">Transferase</keyword>
<sequence>MLNGKKVVVVLPAYKAGKTLERTYALLDKELIDEVLLVDDAGGDNTAEIARQMGITTFQHSSNLGYGANQKTCYREALRRGADVVVMVHPDYQYEPRLAVALASLVATGVYDAAIGSRMLTGTALKGGMPLYKFIANKLLTAFQNTMIGASLSEYHTGYRAFSRDVLETLPLLGNSDDFVFDNQMLTQVVAFNYQIGEISCPTKYFEEASSINLRRSITYGFGVLRTSIKYRLWKLGLINTSSYRNSPTLRLVEYYT</sequence>